<keyword evidence="8" id="KW-0997">Cell inner membrane</keyword>
<dbReference type="PANTHER" id="PTHR37484">
    <property type="entry name" value="ROD SHAPE-DETERMINING PROTEIN MRED"/>
    <property type="match status" value="1"/>
</dbReference>
<gene>
    <name evidence="10" type="ORF">OLMES_1881</name>
</gene>
<comment type="similarity">
    <text evidence="2 8">Belongs to the MreD family.</text>
</comment>
<evidence type="ECO:0000256" key="3">
    <source>
        <dbReference type="ARBA" id="ARBA00022475"/>
    </source>
</evidence>
<evidence type="ECO:0000256" key="5">
    <source>
        <dbReference type="ARBA" id="ARBA00022960"/>
    </source>
</evidence>
<evidence type="ECO:0000256" key="8">
    <source>
        <dbReference type="PIRNR" id="PIRNR018472"/>
    </source>
</evidence>
<dbReference type="AlphaFoldDB" id="A0A1Y0I8Z6"/>
<keyword evidence="11" id="KW-1185">Reference proteome</keyword>
<feature type="transmembrane region" description="Helical" evidence="9">
    <location>
        <begin position="130"/>
        <end position="149"/>
    </location>
</feature>
<dbReference type="PANTHER" id="PTHR37484:SF1">
    <property type="entry name" value="ROD SHAPE-DETERMINING PROTEIN MRED"/>
    <property type="match status" value="1"/>
</dbReference>
<accession>A0A1Y0I8Z6</accession>
<feature type="transmembrane region" description="Helical" evidence="9">
    <location>
        <begin position="36"/>
        <end position="57"/>
    </location>
</feature>
<organism evidence="10 11">
    <name type="scientific">Oleiphilus messinensis</name>
    <dbReference type="NCBI Taxonomy" id="141451"/>
    <lineage>
        <taxon>Bacteria</taxon>
        <taxon>Pseudomonadati</taxon>
        <taxon>Pseudomonadota</taxon>
        <taxon>Gammaproteobacteria</taxon>
        <taxon>Oceanospirillales</taxon>
        <taxon>Oleiphilaceae</taxon>
        <taxon>Oleiphilus</taxon>
    </lineage>
</organism>
<comment type="subcellular location">
    <subcellularLocation>
        <location evidence="8">Cell inner membrane</location>
    </subcellularLocation>
    <subcellularLocation>
        <location evidence="1">Cell membrane</location>
        <topology evidence="1">Multi-pass membrane protein</topology>
    </subcellularLocation>
</comment>
<evidence type="ECO:0000256" key="6">
    <source>
        <dbReference type="ARBA" id="ARBA00022989"/>
    </source>
</evidence>
<dbReference type="NCBIfam" id="TIGR03426">
    <property type="entry name" value="shape_MreD"/>
    <property type="match status" value="1"/>
</dbReference>
<keyword evidence="3 8" id="KW-1003">Cell membrane</keyword>
<name>A0A1Y0I8Z6_9GAMM</name>
<dbReference type="Pfam" id="PF04093">
    <property type="entry name" value="MreD"/>
    <property type="match status" value="1"/>
</dbReference>
<dbReference type="RefSeq" id="WP_087460999.1">
    <property type="nucleotide sequence ID" value="NZ_CP021425.1"/>
</dbReference>
<dbReference type="GO" id="GO:0005886">
    <property type="term" value="C:plasma membrane"/>
    <property type="evidence" value="ECO:0007669"/>
    <property type="project" value="UniProtKB-SubCell"/>
</dbReference>
<protein>
    <recommendedName>
        <fullName evidence="8">Rod shape-determining protein MreD</fullName>
    </recommendedName>
</protein>
<evidence type="ECO:0000256" key="4">
    <source>
        <dbReference type="ARBA" id="ARBA00022692"/>
    </source>
</evidence>
<dbReference type="InterPro" id="IPR007227">
    <property type="entry name" value="Cell_shape_determining_MreD"/>
</dbReference>
<dbReference type="KEGG" id="ome:OLMES_1881"/>
<dbReference type="PIRSF" id="PIRSF018472">
    <property type="entry name" value="MreD_proteobac"/>
    <property type="match status" value="1"/>
</dbReference>
<comment type="function">
    <text evidence="8">Involved in formation of the rod shape of the cell. May also contribute to regulation of formation of penicillin-binding proteins.</text>
</comment>
<proteinExistence type="inferred from homology"/>
<feature type="transmembrane region" description="Helical" evidence="9">
    <location>
        <begin position="69"/>
        <end position="89"/>
    </location>
</feature>
<sequence length="157" mass="17731">MARISLFAFLLSFLGAFVLSLVYIPPAFQFWRPDWTAMVLFFWVVTAPHRVGVLTAWSVGLIQDILEGAILGMNALAFAVIAYLLISLYQRFKVFPFIQQSFMVFLIIGINLMICHFVKSLTGISASGLIYLYPAISSAALWPFFLIIMEKLNQKLP</sequence>
<keyword evidence="4 9" id="KW-0812">Transmembrane</keyword>
<evidence type="ECO:0000256" key="9">
    <source>
        <dbReference type="SAM" id="Phobius"/>
    </source>
</evidence>
<evidence type="ECO:0000256" key="7">
    <source>
        <dbReference type="ARBA" id="ARBA00023136"/>
    </source>
</evidence>
<evidence type="ECO:0000313" key="11">
    <source>
        <dbReference type="Proteomes" id="UP000196027"/>
    </source>
</evidence>
<dbReference type="GO" id="GO:0008360">
    <property type="term" value="P:regulation of cell shape"/>
    <property type="evidence" value="ECO:0007669"/>
    <property type="project" value="UniProtKB-UniRule"/>
</dbReference>
<keyword evidence="7 8" id="KW-0472">Membrane</keyword>
<evidence type="ECO:0000256" key="1">
    <source>
        <dbReference type="ARBA" id="ARBA00004651"/>
    </source>
</evidence>
<evidence type="ECO:0000313" key="10">
    <source>
        <dbReference type="EMBL" id="ARU55955.1"/>
    </source>
</evidence>
<dbReference type="EMBL" id="CP021425">
    <property type="protein sequence ID" value="ARU55955.1"/>
    <property type="molecule type" value="Genomic_DNA"/>
</dbReference>
<keyword evidence="6 9" id="KW-1133">Transmembrane helix</keyword>
<keyword evidence="5 8" id="KW-0133">Cell shape</keyword>
<dbReference type="Proteomes" id="UP000196027">
    <property type="component" value="Chromosome"/>
</dbReference>
<evidence type="ECO:0000256" key="2">
    <source>
        <dbReference type="ARBA" id="ARBA00007776"/>
    </source>
</evidence>
<dbReference type="OrthoDB" id="6647425at2"/>
<reference evidence="10 11" key="1">
    <citation type="submission" date="2017-05" db="EMBL/GenBank/DDBJ databases">
        <title>Genomic insights into alkan degradation activity of Oleiphilus messinensis.</title>
        <authorList>
            <person name="Kozyavkin S.A."/>
            <person name="Slesarev A.I."/>
            <person name="Golyshin P.N."/>
            <person name="Korzhenkov A."/>
            <person name="Golyshina O.N."/>
            <person name="Toshchakov S.V."/>
        </authorList>
    </citation>
    <scope>NUCLEOTIDE SEQUENCE [LARGE SCALE GENOMIC DNA]</scope>
    <source>
        <strain evidence="10 11">ME102</strain>
    </source>
</reference>
<dbReference type="InterPro" id="IPR026034">
    <property type="entry name" value="MreD_proteobac"/>
</dbReference>
<feature type="transmembrane region" description="Helical" evidence="9">
    <location>
        <begin position="101"/>
        <end position="118"/>
    </location>
</feature>